<evidence type="ECO:0000313" key="2">
    <source>
        <dbReference type="Proteomes" id="UP000285301"/>
    </source>
</evidence>
<organism evidence="1 2">
    <name type="scientific">Dinothrombium tinctorium</name>
    <dbReference type="NCBI Taxonomy" id="1965070"/>
    <lineage>
        <taxon>Eukaryota</taxon>
        <taxon>Metazoa</taxon>
        <taxon>Ecdysozoa</taxon>
        <taxon>Arthropoda</taxon>
        <taxon>Chelicerata</taxon>
        <taxon>Arachnida</taxon>
        <taxon>Acari</taxon>
        <taxon>Acariformes</taxon>
        <taxon>Trombidiformes</taxon>
        <taxon>Prostigmata</taxon>
        <taxon>Anystina</taxon>
        <taxon>Parasitengona</taxon>
        <taxon>Trombidioidea</taxon>
        <taxon>Trombidiidae</taxon>
        <taxon>Dinothrombium</taxon>
    </lineage>
</organism>
<reference evidence="1 2" key="1">
    <citation type="journal article" date="2018" name="Gigascience">
        <title>Genomes of trombidid mites reveal novel predicted allergens and laterally-transferred genes associated with secondary metabolism.</title>
        <authorList>
            <person name="Dong X."/>
            <person name="Chaisiri K."/>
            <person name="Xia D."/>
            <person name="Armstrong S.D."/>
            <person name="Fang Y."/>
            <person name="Donnelly M.J."/>
            <person name="Kadowaki T."/>
            <person name="McGarry J.W."/>
            <person name="Darby A.C."/>
            <person name="Makepeace B.L."/>
        </authorList>
    </citation>
    <scope>NUCLEOTIDE SEQUENCE [LARGE SCALE GENOMIC DNA]</scope>
    <source>
        <strain evidence="1">UoL-WK</strain>
    </source>
</reference>
<protein>
    <submittedName>
        <fullName evidence="1">Uncharacterized protein</fullName>
    </submittedName>
</protein>
<evidence type="ECO:0000313" key="1">
    <source>
        <dbReference type="EMBL" id="RWS16400.1"/>
    </source>
</evidence>
<dbReference type="Proteomes" id="UP000285301">
    <property type="component" value="Unassembled WGS sequence"/>
</dbReference>
<name>A0A3S3SMZ1_9ACAR</name>
<gene>
    <name evidence="1" type="ORF">B4U79_00559</name>
</gene>
<sequence>MQANQSFN</sequence>
<keyword evidence="2" id="KW-1185">Reference proteome</keyword>
<accession>A0A3S3SMZ1</accession>
<proteinExistence type="predicted"/>
<comment type="caution">
    <text evidence="1">The sequence shown here is derived from an EMBL/GenBank/DDBJ whole genome shotgun (WGS) entry which is preliminary data.</text>
</comment>
<dbReference type="EMBL" id="NCKU01000235">
    <property type="protein sequence ID" value="RWS16400.1"/>
    <property type="molecule type" value="Genomic_DNA"/>
</dbReference>